<reference evidence="1 2" key="1">
    <citation type="submission" date="2017-03" db="EMBL/GenBank/DDBJ databases">
        <title>Genome sequence of Clostridium hungatei DSM 14427.</title>
        <authorList>
            <person name="Poehlein A."/>
            <person name="Daniel R."/>
        </authorList>
    </citation>
    <scope>NUCLEOTIDE SEQUENCE [LARGE SCALE GENOMIC DNA]</scope>
    <source>
        <strain evidence="1 2">DSM 14427</strain>
    </source>
</reference>
<name>A0A1V4SLD4_RUMHU</name>
<proteinExistence type="predicted"/>
<protein>
    <submittedName>
        <fullName evidence="1">Uncharacterized protein</fullName>
    </submittedName>
</protein>
<comment type="caution">
    <text evidence="1">The sequence shown here is derived from an EMBL/GenBank/DDBJ whole genome shotgun (WGS) entry which is preliminary data.</text>
</comment>
<dbReference type="RefSeq" id="WP_080064061.1">
    <property type="nucleotide sequence ID" value="NZ_MZGX01000008.1"/>
</dbReference>
<dbReference type="OrthoDB" id="2086382at2"/>
<dbReference type="Proteomes" id="UP000191554">
    <property type="component" value="Unassembled WGS sequence"/>
</dbReference>
<dbReference type="EMBL" id="MZGX01000008">
    <property type="protein sequence ID" value="OPX44624.1"/>
    <property type="molecule type" value="Genomic_DNA"/>
</dbReference>
<sequence>MDKFLIRGHEKIESDYGYWPTFHDDIVDKIVISGEGIIMFIKMQTSPKGMDIYPQIKLIFSGVKNFKLDGEIYGCASIILSIETQKLDNCIETQITSSLGAGGIISCNEIFIE</sequence>
<gene>
    <name evidence="1" type="ORF">CLHUN_16180</name>
</gene>
<dbReference type="AlphaFoldDB" id="A0A1V4SLD4"/>
<evidence type="ECO:0000313" key="2">
    <source>
        <dbReference type="Proteomes" id="UP000191554"/>
    </source>
</evidence>
<accession>A0A1V4SLD4</accession>
<keyword evidence="2" id="KW-1185">Reference proteome</keyword>
<organism evidence="1 2">
    <name type="scientific">Ruminiclostridium hungatei</name>
    <name type="common">Clostridium hungatei</name>
    <dbReference type="NCBI Taxonomy" id="48256"/>
    <lineage>
        <taxon>Bacteria</taxon>
        <taxon>Bacillati</taxon>
        <taxon>Bacillota</taxon>
        <taxon>Clostridia</taxon>
        <taxon>Eubacteriales</taxon>
        <taxon>Oscillospiraceae</taxon>
        <taxon>Ruminiclostridium</taxon>
    </lineage>
</organism>
<evidence type="ECO:0000313" key="1">
    <source>
        <dbReference type="EMBL" id="OPX44624.1"/>
    </source>
</evidence>